<name>A0AAV1IJ93_9CHLO</name>
<dbReference type="InterPro" id="IPR029058">
    <property type="entry name" value="AB_hydrolase_fold"/>
</dbReference>
<protein>
    <recommendedName>
        <fullName evidence="2">AB hydrolase-1 domain-containing protein</fullName>
    </recommendedName>
</protein>
<dbReference type="InterPro" id="IPR000073">
    <property type="entry name" value="AB_hydrolase_1"/>
</dbReference>
<accession>A0AAV1IJ93</accession>
<feature type="region of interest" description="Disordered" evidence="1">
    <location>
        <begin position="69"/>
        <end position="191"/>
    </location>
</feature>
<evidence type="ECO:0000313" key="3">
    <source>
        <dbReference type="EMBL" id="CAK0786049.1"/>
    </source>
</evidence>
<feature type="region of interest" description="Disordered" evidence="1">
    <location>
        <begin position="26"/>
        <end position="55"/>
    </location>
</feature>
<dbReference type="PANTHER" id="PTHR43433">
    <property type="entry name" value="HYDROLASE, ALPHA/BETA FOLD FAMILY PROTEIN"/>
    <property type="match status" value="1"/>
</dbReference>
<sequence length="505" mass="54308">MPIAKLISADGPIELYYELHGRHSTTRDDMSYSKAGNESSWAAKRPPSLAEAGQKDAALSRTLYAVDSAVGAQQAADKGRHDAESRGAVLPQSRPIAIPAQSDSRKAQLTAGSQIEMADMSGRSSSACRSKQGTPASSEAQASEPESQRAQSCIPDTPDEAAPGQCRAGAERDKSGEDASKAVPNGHAGDSCVIQMPHEELETEPSRGIEAVHPELCSNIMFICGMSARGRTEFYQPIVEHLCSILDDTGKPLLTCCTFDNRGIGSSSIPEQFSAYKTGIMAADVRALMDHLGWARAHVMGMSLGGFVGCKMVAKWPERVASLTMLSTTQCGWHMAAQMMKRPWVTLKAGSGPIESKIPANLRANFSTHYLSHEVDGRTRKEILAESTREAMRLGLTEKFLAEGQPEVGKNGHVLAAVSHRLSKRQAKAMRDSGVALQMINGRNDLVAGVCWVKKLAKTLNCPLILTDGAHAGLCLETPEPINAAMDSIIRLQELKDARKEMSSQ</sequence>
<dbReference type="Proteomes" id="UP001314263">
    <property type="component" value="Unassembled WGS sequence"/>
</dbReference>
<reference evidence="3 4" key="1">
    <citation type="submission" date="2023-10" db="EMBL/GenBank/DDBJ databases">
        <authorList>
            <person name="Maclean D."/>
            <person name="Macfadyen A."/>
        </authorList>
    </citation>
    <scope>NUCLEOTIDE SEQUENCE [LARGE SCALE GENOMIC DNA]</scope>
</reference>
<evidence type="ECO:0000259" key="2">
    <source>
        <dbReference type="Pfam" id="PF00561"/>
    </source>
</evidence>
<organism evidence="3 4">
    <name type="scientific">Coccomyxa viridis</name>
    <dbReference type="NCBI Taxonomy" id="1274662"/>
    <lineage>
        <taxon>Eukaryota</taxon>
        <taxon>Viridiplantae</taxon>
        <taxon>Chlorophyta</taxon>
        <taxon>core chlorophytes</taxon>
        <taxon>Trebouxiophyceae</taxon>
        <taxon>Trebouxiophyceae incertae sedis</taxon>
        <taxon>Coccomyxaceae</taxon>
        <taxon>Coccomyxa</taxon>
    </lineage>
</organism>
<gene>
    <name evidence="3" type="ORF">CVIRNUC_009262</name>
</gene>
<dbReference type="EMBL" id="CAUYUE010000013">
    <property type="protein sequence ID" value="CAK0786049.1"/>
    <property type="molecule type" value="Genomic_DNA"/>
</dbReference>
<evidence type="ECO:0000256" key="1">
    <source>
        <dbReference type="SAM" id="MobiDB-lite"/>
    </source>
</evidence>
<dbReference type="PANTHER" id="PTHR43433:SF5">
    <property type="entry name" value="AB HYDROLASE-1 DOMAIN-CONTAINING PROTEIN"/>
    <property type="match status" value="1"/>
</dbReference>
<feature type="compositionally biased region" description="Low complexity" evidence="1">
    <location>
        <begin position="135"/>
        <end position="152"/>
    </location>
</feature>
<dbReference type="Pfam" id="PF00561">
    <property type="entry name" value="Abhydrolase_1"/>
    <property type="match status" value="1"/>
</dbReference>
<feature type="compositionally biased region" description="Basic and acidic residues" evidence="1">
    <location>
        <begin position="169"/>
        <end position="180"/>
    </location>
</feature>
<dbReference type="Gene3D" id="3.40.50.1820">
    <property type="entry name" value="alpha/beta hydrolase"/>
    <property type="match status" value="1"/>
</dbReference>
<feature type="domain" description="AB hydrolase-1" evidence="2">
    <location>
        <begin position="255"/>
        <end position="346"/>
    </location>
</feature>
<evidence type="ECO:0000313" key="4">
    <source>
        <dbReference type="Proteomes" id="UP001314263"/>
    </source>
</evidence>
<dbReference type="AlphaFoldDB" id="A0AAV1IJ93"/>
<feature type="compositionally biased region" description="Polar residues" evidence="1">
    <location>
        <begin position="122"/>
        <end position="134"/>
    </location>
</feature>
<keyword evidence="4" id="KW-1185">Reference proteome</keyword>
<dbReference type="SUPFAM" id="SSF53474">
    <property type="entry name" value="alpha/beta-Hydrolases"/>
    <property type="match status" value="1"/>
</dbReference>
<dbReference type="InterPro" id="IPR050471">
    <property type="entry name" value="AB_hydrolase"/>
</dbReference>
<comment type="caution">
    <text evidence="3">The sequence shown here is derived from an EMBL/GenBank/DDBJ whole genome shotgun (WGS) entry which is preliminary data.</text>
</comment>
<proteinExistence type="predicted"/>